<dbReference type="RefSeq" id="WP_264883548.1">
    <property type="nucleotide sequence ID" value="NZ_JAPDOB010000002.1"/>
</dbReference>
<reference evidence="1 2" key="1">
    <citation type="submission" date="2022-10" db="EMBL/GenBank/DDBJ databases">
        <title>Sphingomonas sp.</title>
        <authorList>
            <person name="Jin C."/>
        </authorList>
    </citation>
    <scope>NUCLEOTIDE SEQUENCE [LARGE SCALE GENOMIC DNA]</scope>
    <source>
        <strain evidence="1 2">BN140010</strain>
    </source>
</reference>
<sequence length="173" mass="18824">MNLVLASPIVSLNEAQSFVRVETGEEEALLAGLVRTASAICETFLNQVVVCRAFQEKVLGSGSWQALHASPVRSIDNVAAGAGTPNEVLLTPDEYQIDIDDRGAGWVRLPHGVRLVVRGTAGLAMERNAVPEPIRQGVLRLVSHLYTVRDSKDDQPPASVTALWRPYRRMVIA</sequence>
<dbReference type="Gene3D" id="1.10.3230.30">
    <property type="entry name" value="Phage gp6-like head-tail connector protein"/>
    <property type="match status" value="1"/>
</dbReference>
<evidence type="ECO:0000313" key="1">
    <source>
        <dbReference type="EMBL" id="MCW3798618.1"/>
    </source>
</evidence>
<accession>A0ABT3JHR0</accession>
<dbReference type="Proteomes" id="UP001526246">
    <property type="component" value="Unassembled WGS sequence"/>
</dbReference>
<proteinExistence type="predicted"/>
<evidence type="ECO:0008006" key="3">
    <source>
        <dbReference type="Google" id="ProtNLM"/>
    </source>
</evidence>
<evidence type="ECO:0000313" key="2">
    <source>
        <dbReference type="Proteomes" id="UP001526246"/>
    </source>
</evidence>
<dbReference type="InterPro" id="IPR011738">
    <property type="entry name" value="Phage_CHP"/>
</dbReference>
<keyword evidence="2" id="KW-1185">Reference proteome</keyword>
<protein>
    <recommendedName>
        <fullName evidence="3">PhiE125 gp8 family phage protein</fullName>
    </recommendedName>
</protein>
<dbReference type="CDD" id="cd08054">
    <property type="entry name" value="gp6"/>
    <property type="match status" value="1"/>
</dbReference>
<dbReference type="EMBL" id="JAPDOB010000002">
    <property type="protein sequence ID" value="MCW3798618.1"/>
    <property type="molecule type" value="Genomic_DNA"/>
</dbReference>
<gene>
    <name evidence="1" type="ORF">OMW55_12455</name>
</gene>
<dbReference type="NCBIfam" id="TIGR02215">
    <property type="entry name" value="phage_chp_gp8"/>
    <property type="match status" value="1"/>
</dbReference>
<name>A0ABT3JHR0_9SPHN</name>
<comment type="caution">
    <text evidence="1">The sequence shown here is derived from an EMBL/GenBank/DDBJ whole genome shotgun (WGS) entry which is preliminary data.</text>
</comment>
<organism evidence="1 2">
    <name type="scientific">Sphingomonas arvum</name>
    <dbReference type="NCBI Taxonomy" id="2992113"/>
    <lineage>
        <taxon>Bacteria</taxon>
        <taxon>Pseudomonadati</taxon>
        <taxon>Pseudomonadota</taxon>
        <taxon>Alphaproteobacteria</taxon>
        <taxon>Sphingomonadales</taxon>
        <taxon>Sphingomonadaceae</taxon>
        <taxon>Sphingomonas</taxon>
    </lineage>
</organism>